<protein>
    <recommendedName>
        <fullName evidence="3">methylated-DNA--[protein]-cysteine S-methyltransferase</fullName>
        <ecNumber evidence="3">2.1.1.63</ecNumber>
    </recommendedName>
</protein>
<keyword evidence="11" id="KW-1185">Reference proteome</keyword>
<evidence type="ECO:0000256" key="8">
    <source>
        <dbReference type="ARBA" id="ARBA00049348"/>
    </source>
</evidence>
<dbReference type="SUPFAM" id="SSF53155">
    <property type="entry name" value="Methylated DNA-protein cysteine methyltransferase domain"/>
    <property type="match status" value="1"/>
</dbReference>
<dbReference type="GO" id="GO:0003908">
    <property type="term" value="F:methylated-DNA-[protein]-cysteine S-methyltransferase activity"/>
    <property type="evidence" value="ECO:0007669"/>
    <property type="project" value="UniProtKB-EC"/>
</dbReference>
<evidence type="ECO:0000313" key="10">
    <source>
        <dbReference type="EMBL" id="VDG27361.1"/>
    </source>
</evidence>
<keyword evidence="4 10" id="KW-0489">Methyltransferase</keyword>
<evidence type="ECO:0000256" key="1">
    <source>
        <dbReference type="ARBA" id="ARBA00001286"/>
    </source>
</evidence>
<dbReference type="Gene3D" id="1.10.10.10">
    <property type="entry name" value="Winged helix-like DNA-binding domain superfamily/Winged helix DNA-binding domain"/>
    <property type="match status" value="1"/>
</dbReference>
<dbReference type="RefSeq" id="WP_130845834.1">
    <property type="nucleotide sequence ID" value="NZ_BJDY01000007.1"/>
</dbReference>
<evidence type="ECO:0000256" key="3">
    <source>
        <dbReference type="ARBA" id="ARBA00011918"/>
    </source>
</evidence>
<keyword evidence="7" id="KW-0234">DNA repair</keyword>
<dbReference type="GO" id="GO:0006281">
    <property type="term" value="P:DNA repair"/>
    <property type="evidence" value="ECO:0007669"/>
    <property type="project" value="UniProtKB-KW"/>
</dbReference>
<dbReference type="InterPro" id="IPR014048">
    <property type="entry name" value="MethylDNA_cys_MeTrfase_DNA-bd"/>
</dbReference>
<dbReference type="PANTHER" id="PTHR10815:SF12">
    <property type="entry name" value="METHYLATED-DNA--PROTEIN-CYSTEINE METHYLTRANSFERASE, INDUCIBLE"/>
    <property type="match status" value="1"/>
</dbReference>
<dbReference type="InterPro" id="IPR001497">
    <property type="entry name" value="MethylDNA_cys_MeTrfase_AS"/>
</dbReference>
<comment type="catalytic activity">
    <reaction evidence="8">
        <text>a 6-O-methyl-2'-deoxyguanosine in DNA + L-cysteinyl-[protein] = S-methyl-L-cysteinyl-[protein] + a 2'-deoxyguanosine in DNA</text>
        <dbReference type="Rhea" id="RHEA:24000"/>
        <dbReference type="Rhea" id="RHEA-COMP:10131"/>
        <dbReference type="Rhea" id="RHEA-COMP:10132"/>
        <dbReference type="Rhea" id="RHEA-COMP:11367"/>
        <dbReference type="Rhea" id="RHEA-COMP:11368"/>
        <dbReference type="ChEBI" id="CHEBI:29950"/>
        <dbReference type="ChEBI" id="CHEBI:82612"/>
        <dbReference type="ChEBI" id="CHEBI:85445"/>
        <dbReference type="ChEBI" id="CHEBI:85448"/>
        <dbReference type="EC" id="2.1.1.63"/>
    </reaction>
</comment>
<dbReference type="Proteomes" id="UP000289996">
    <property type="component" value="Unassembled WGS sequence"/>
</dbReference>
<evidence type="ECO:0000256" key="5">
    <source>
        <dbReference type="ARBA" id="ARBA00022679"/>
    </source>
</evidence>
<dbReference type="InterPro" id="IPR036631">
    <property type="entry name" value="MGMT_N_sf"/>
</dbReference>
<dbReference type="InterPro" id="IPR036217">
    <property type="entry name" value="MethylDNA_cys_MeTrfase_DNAb"/>
</dbReference>
<dbReference type="EMBL" id="UYIG01000013">
    <property type="protein sequence ID" value="VDG27361.1"/>
    <property type="molecule type" value="Genomic_DNA"/>
</dbReference>
<comment type="similarity">
    <text evidence="2">Belongs to the MGMT family.</text>
</comment>
<reference evidence="10 11" key="1">
    <citation type="submission" date="2018-11" db="EMBL/GenBank/DDBJ databases">
        <authorList>
            <person name="Wuyts S."/>
        </authorList>
    </citation>
    <scope>NUCLEOTIDE SEQUENCE [LARGE SCALE GENOMIC DNA]</scope>
    <source>
        <strain evidence="10">Lactobacillus mudanjiangensis AMBF249</strain>
    </source>
</reference>
<dbReference type="PROSITE" id="PS00374">
    <property type="entry name" value="MGMT"/>
    <property type="match status" value="1"/>
</dbReference>
<dbReference type="GO" id="GO:0032259">
    <property type="term" value="P:methylation"/>
    <property type="evidence" value="ECO:0007669"/>
    <property type="project" value="UniProtKB-KW"/>
</dbReference>
<dbReference type="FunFam" id="1.10.10.10:FF:000214">
    <property type="entry name" value="Methylated-DNA--protein-cysteine methyltransferase"/>
    <property type="match status" value="1"/>
</dbReference>
<keyword evidence="6" id="KW-0227">DNA damage</keyword>
<evidence type="ECO:0000256" key="4">
    <source>
        <dbReference type="ARBA" id="ARBA00022603"/>
    </source>
</evidence>
<accession>A0A660E3D4</accession>
<gene>
    <name evidence="10" type="ORF">MUDAN_MDHGFNIF_02250</name>
</gene>
<name>A0A660E3D4_9LACO</name>
<dbReference type="AlphaFoldDB" id="A0A660E3D4"/>
<proteinExistence type="inferred from homology"/>
<comment type="catalytic activity">
    <reaction evidence="1">
        <text>a 4-O-methyl-thymidine in DNA + L-cysteinyl-[protein] = a thymidine in DNA + S-methyl-L-cysteinyl-[protein]</text>
        <dbReference type="Rhea" id="RHEA:53428"/>
        <dbReference type="Rhea" id="RHEA-COMP:10131"/>
        <dbReference type="Rhea" id="RHEA-COMP:10132"/>
        <dbReference type="Rhea" id="RHEA-COMP:13555"/>
        <dbReference type="Rhea" id="RHEA-COMP:13556"/>
        <dbReference type="ChEBI" id="CHEBI:29950"/>
        <dbReference type="ChEBI" id="CHEBI:82612"/>
        <dbReference type="ChEBI" id="CHEBI:137386"/>
        <dbReference type="ChEBI" id="CHEBI:137387"/>
        <dbReference type="EC" id="2.1.1.63"/>
    </reaction>
</comment>
<evidence type="ECO:0000256" key="6">
    <source>
        <dbReference type="ARBA" id="ARBA00022763"/>
    </source>
</evidence>
<evidence type="ECO:0000256" key="2">
    <source>
        <dbReference type="ARBA" id="ARBA00008711"/>
    </source>
</evidence>
<dbReference type="InterPro" id="IPR036388">
    <property type="entry name" value="WH-like_DNA-bd_sf"/>
</dbReference>
<dbReference type="SUPFAM" id="SSF46767">
    <property type="entry name" value="Methylated DNA-protein cysteine methyltransferase, C-terminal domain"/>
    <property type="match status" value="1"/>
</dbReference>
<keyword evidence="5 10" id="KW-0808">Transferase</keyword>
<organism evidence="10 11">
    <name type="scientific">Lactiplantibacillus mudanjiangensis</name>
    <dbReference type="NCBI Taxonomy" id="1296538"/>
    <lineage>
        <taxon>Bacteria</taxon>
        <taxon>Bacillati</taxon>
        <taxon>Bacillota</taxon>
        <taxon>Bacilli</taxon>
        <taxon>Lactobacillales</taxon>
        <taxon>Lactobacillaceae</taxon>
        <taxon>Lactiplantibacillus</taxon>
    </lineage>
</organism>
<dbReference type="Pfam" id="PF01035">
    <property type="entry name" value="DNA_binding_1"/>
    <property type="match status" value="1"/>
</dbReference>
<dbReference type="OrthoDB" id="9802228at2"/>
<evidence type="ECO:0000259" key="9">
    <source>
        <dbReference type="Pfam" id="PF01035"/>
    </source>
</evidence>
<dbReference type="NCBIfam" id="TIGR00589">
    <property type="entry name" value="ogt"/>
    <property type="match status" value="1"/>
</dbReference>
<evidence type="ECO:0000313" key="11">
    <source>
        <dbReference type="Proteomes" id="UP000289996"/>
    </source>
</evidence>
<dbReference type="CDD" id="cd06445">
    <property type="entry name" value="ATase"/>
    <property type="match status" value="1"/>
</dbReference>
<sequence>MQLTLTKMTFQYHTYWLGSTPQGLAFIGGQDAPADEWQRWFKTAIIDPTANQTAKAALTDYLAGRSTTFSLPLDQTYGTPFQQTVWHVLTTIPYGQTRTYADIANQLNRPTAVRAVATAIGRNPLLIIVPCHRIIRKDGGLGGYRGGLAMKQALLSLEQTSQK</sequence>
<evidence type="ECO:0000256" key="7">
    <source>
        <dbReference type="ARBA" id="ARBA00023204"/>
    </source>
</evidence>
<feature type="domain" description="Methylated-DNA-[protein]-cysteine S-methyltransferase DNA binding" evidence="9">
    <location>
        <begin position="80"/>
        <end position="159"/>
    </location>
</feature>
<dbReference type="PANTHER" id="PTHR10815">
    <property type="entry name" value="METHYLATED-DNA--PROTEIN-CYSTEINE METHYLTRANSFERASE"/>
    <property type="match status" value="1"/>
</dbReference>
<dbReference type="EC" id="2.1.1.63" evidence="3"/>